<dbReference type="PANTHER" id="PTHR10046">
    <property type="entry name" value="ATP DEPENDENT LON PROTEASE FAMILY MEMBER"/>
    <property type="match status" value="1"/>
</dbReference>
<dbReference type="OrthoDB" id="9803599at2"/>
<dbReference type="SMART" id="SM00382">
    <property type="entry name" value="AAA"/>
    <property type="match status" value="1"/>
</dbReference>
<keyword evidence="2 10" id="KW-0963">Cytoplasm</keyword>
<organism evidence="19 20">
    <name type="scientific">Lichenibacterium minor</name>
    <dbReference type="NCBI Taxonomy" id="2316528"/>
    <lineage>
        <taxon>Bacteria</taxon>
        <taxon>Pseudomonadati</taxon>
        <taxon>Pseudomonadota</taxon>
        <taxon>Alphaproteobacteria</taxon>
        <taxon>Hyphomicrobiales</taxon>
        <taxon>Lichenihabitantaceae</taxon>
        <taxon>Lichenibacterium</taxon>
    </lineage>
</organism>
<evidence type="ECO:0000256" key="16">
    <source>
        <dbReference type="SAM" id="MobiDB-lite"/>
    </source>
</evidence>
<dbReference type="GO" id="GO:0004252">
    <property type="term" value="F:serine-type endopeptidase activity"/>
    <property type="evidence" value="ECO:0007669"/>
    <property type="project" value="UniProtKB-UniRule"/>
</dbReference>
<dbReference type="RefSeq" id="WP_129225810.1">
    <property type="nucleotide sequence ID" value="NZ_QYBB01000008.1"/>
</dbReference>
<feature type="domain" description="Lon proteolytic" evidence="17">
    <location>
        <begin position="630"/>
        <end position="811"/>
    </location>
</feature>
<dbReference type="SMART" id="SM00464">
    <property type="entry name" value="LON"/>
    <property type="match status" value="1"/>
</dbReference>
<dbReference type="SUPFAM" id="SSF54211">
    <property type="entry name" value="Ribosomal protein S5 domain 2-like"/>
    <property type="match status" value="1"/>
</dbReference>
<dbReference type="InterPro" id="IPR004815">
    <property type="entry name" value="Lon_bac/euk-typ"/>
</dbReference>
<dbReference type="Gene3D" id="1.20.5.5270">
    <property type="match status" value="1"/>
</dbReference>
<dbReference type="GO" id="GO:0043565">
    <property type="term" value="F:sequence-specific DNA binding"/>
    <property type="evidence" value="ECO:0007669"/>
    <property type="project" value="UniProtKB-UniRule"/>
</dbReference>
<evidence type="ECO:0000256" key="3">
    <source>
        <dbReference type="ARBA" id="ARBA00022670"/>
    </source>
</evidence>
<evidence type="ECO:0000313" key="19">
    <source>
        <dbReference type="EMBL" id="RYC32257.1"/>
    </source>
</evidence>
<dbReference type="InterPro" id="IPR003593">
    <property type="entry name" value="AAA+_ATPase"/>
</dbReference>
<dbReference type="Proteomes" id="UP000290759">
    <property type="component" value="Unassembled WGS sequence"/>
</dbReference>
<dbReference type="InterPro" id="IPR008268">
    <property type="entry name" value="Peptidase_S16_AS"/>
</dbReference>
<keyword evidence="3 10" id="KW-0645">Protease</keyword>
<evidence type="ECO:0000256" key="12">
    <source>
        <dbReference type="PIRSR" id="PIRSR001174-1"/>
    </source>
</evidence>
<dbReference type="PROSITE" id="PS01046">
    <property type="entry name" value="LON_SER"/>
    <property type="match status" value="1"/>
</dbReference>
<dbReference type="PIRSF" id="PIRSF001174">
    <property type="entry name" value="Lon_proteas"/>
    <property type="match status" value="1"/>
</dbReference>
<dbReference type="NCBIfam" id="TIGR00763">
    <property type="entry name" value="lon"/>
    <property type="match status" value="1"/>
</dbReference>
<evidence type="ECO:0000256" key="15">
    <source>
        <dbReference type="RuleBase" id="RU000591"/>
    </source>
</evidence>
<dbReference type="InterPro" id="IPR054594">
    <property type="entry name" value="Lon_lid"/>
</dbReference>
<dbReference type="InterPro" id="IPR027543">
    <property type="entry name" value="Lon_bac"/>
</dbReference>
<protein>
    <recommendedName>
        <fullName evidence="10 11">Lon protease</fullName>
        <ecNumber evidence="10 11">3.4.21.53</ecNumber>
    </recommendedName>
    <alternativeName>
        <fullName evidence="10">ATP-dependent protease La</fullName>
    </alternativeName>
</protein>
<evidence type="ECO:0000256" key="9">
    <source>
        <dbReference type="ARBA" id="ARBA00050665"/>
    </source>
</evidence>
<dbReference type="GO" id="GO:0006515">
    <property type="term" value="P:protein quality control for misfolded or incompletely synthesized proteins"/>
    <property type="evidence" value="ECO:0007669"/>
    <property type="project" value="UniProtKB-UniRule"/>
</dbReference>
<dbReference type="InterPro" id="IPR015947">
    <property type="entry name" value="PUA-like_sf"/>
</dbReference>
<keyword evidence="6 10" id="KW-0720">Serine protease</keyword>
<evidence type="ECO:0000256" key="11">
    <source>
        <dbReference type="PIRNR" id="PIRNR001174"/>
    </source>
</evidence>
<dbReference type="GO" id="GO:0005524">
    <property type="term" value="F:ATP binding"/>
    <property type="evidence" value="ECO:0007669"/>
    <property type="project" value="UniProtKB-UniRule"/>
</dbReference>
<comment type="induction">
    <text evidence="10">By heat shock.</text>
</comment>
<proteinExistence type="evidence at transcript level"/>
<comment type="subcellular location">
    <subcellularLocation>
        <location evidence="1 10 11">Cytoplasm</location>
    </subcellularLocation>
</comment>
<comment type="similarity">
    <text evidence="10 11 14 15">Belongs to the peptidase S16 family.</text>
</comment>
<dbReference type="GO" id="GO:0004176">
    <property type="term" value="F:ATP-dependent peptidase activity"/>
    <property type="evidence" value="ECO:0007669"/>
    <property type="project" value="UniProtKB-UniRule"/>
</dbReference>
<gene>
    <name evidence="10 19" type="primary">lon</name>
    <name evidence="19" type="ORF">D3273_09510</name>
</gene>
<dbReference type="Pfam" id="PF22667">
    <property type="entry name" value="Lon_lid"/>
    <property type="match status" value="1"/>
</dbReference>
<dbReference type="InterPro" id="IPR046336">
    <property type="entry name" value="Lon_prtase_N_sf"/>
</dbReference>
<comment type="caution">
    <text evidence="19">The sequence shown here is derived from an EMBL/GenBank/DDBJ whole genome shotgun (WGS) entry which is preliminary data.</text>
</comment>
<dbReference type="GO" id="GO:0005737">
    <property type="term" value="C:cytoplasm"/>
    <property type="evidence" value="ECO:0007669"/>
    <property type="project" value="UniProtKB-SubCell"/>
</dbReference>
<reference evidence="19 20" key="1">
    <citation type="submission" date="2018-12" db="EMBL/GenBank/DDBJ databases">
        <authorList>
            <person name="Grouzdev D.S."/>
            <person name="Krutkina M.S."/>
        </authorList>
    </citation>
    <scope>NUCLEOTIDE SEQUENCE [LARGE SCALE GENOMIC DNA]</scope>
    <source>
        <strain evidence="19 20">RmlP026</strain>
    </source>
</reference>
<keyword evidence="20" id="KW-1185">Reference proteome</keyword>
<evidence type="ECO:0000313" key="20">
    <source>
        <dbReference type="Proteomes" id="UP000290759"/>
    </source>
</evidence>
<evidence type="ECO:0000256" key="5">
    <source>
        <dbReference type="ARBA" id="ARBA00022801"/>
    </source>
</evidence>
<dbReference type="CDD" id="cd19500">
    <property type="entry name" value="RecA-like_Lon"/>
    <property type="match status" value="1"/>
</dbReference>
<keyword evidence="8 10" id="KW-0346">Stress response</keyword>
<reference evidence="19 20" key="2">
    <citation type="submission" date="2019-02" db="EMBL/GenBank/DDBJ databases">
        <title>'Lichenibacterium ramalinii' gen. nov. sp. nov., 'Lichenibacterium minor' gen. nov. sp. nov.</title>
        <authorList>
            <person name="Pankratov T."/>
        </authorList>
    </citation>
    <scope>NUCLEOTIDE SEQUENCE [LARGE SCALE GENOMIC DNA]</scope>
    <source>
        <strain evidence="19 20">RmlP026</strain>
    </source>
</reference>
<evidence type="ECO:0000259" key="17">
    <source>
        <dbReference type="PROSITE" id="PS51786"/>
    </source>
</evidence>
<keyword evidence="7 10" id="KW-0067">ATP-binding</keyword>
<evidence type="ECO:0000256" key="7">
    <source>
        <dbReference type="ARBA" id="ARBA00022840"/>
    </source>
</evidence>
<dbReference type="GO" id="GO:0034605">
    <property type="term" value="P:cellular response to heat"/>
    <property type="evidence" value="ECO:0007669"/>
    <property type="project" value="UniProtKB-UniRule"/>
</dbReference>
<feature type="region of interest" description="Disordered" evidence="16">
    <location>
        <begin position="1"/>
        <end position="20"/>
    </location>
</feature>
<keyword evidence="5 10" id="KW-0378">Hydrolase</keyword>
<dbReference type="SUPFAM" id="SSF52540">
    <property type="entry name" value="P-loop containing nucleoside triphosphate hydrolases"/>
    <property type="match status" value="1"/>
</dbReference>
<dbReference type="PRINTS" id="PR00830">
    <property type="entry name" value="ENDOLAPTASE"/>
</dbReference>
<dbReference type="Pfam" id="PF00004">
    <property type="entry name" value="AAA"/>
    <property type="match status" value="1"/>
</dbReference>
<dbReference type="InterPro" id="IPR027417">
    <property type="entry name" value="P-loop_NTPase"/>
</dbReference>
<evidence type="ECO:0000259" key="18">
    <source>
        <dbReference type="PROSITE" id="PS51787"/>
    </source>
</evidence>
<dbReference type="Gene3D" id="1.10.8.60">
    <property type="match status" value="1"/>
</dbReference>
<dbReference type="AlphaFoldDB" id="A0A4Q2UAV3"/>
<evidence type="ECO:0000256" key="1">
    <source>
        <dbReference type="ARBA" id="ARBA00004496"/>
    </source>
</evidence>
<dbReference type="Gene3D" id="3.40.50.300">
    <property type="entry name" value="P-loop containing nucleotide triphosphate hydrolases"/>
    <property type="match status" value="1"/>
</dbReference>
<evidence type="ECO:0000256" key="10">
    <source>
        <dbReference type="HAMAP-Rule" id="MF_01973"/>
    </source>
</evidence>
<evidence type="ECO:0000256" key="4">
    <source>
        <dbReference type="ARBA" id="ARBA00022741"/>
    </source>
</evidence>
<dbReference type="EMBL" id="QYBB01000008">
    <property type="protein sequence ID" value="RYC32257.1"/>
    <property type="molecule type" value="Genomic_DNA"/>
</dbReference>
<feature type="binding site" evidence="10 13">
    <location>
        <begin position="394"/>
        <end position="401"/>
    </location>
    <ligand>
        <name>ATP</name>
        <dbReference type="ChEBI" id="CHEBI:30616"/>
    </ligand>
</feature>
<evidence type="ECO:0000256" key="13">
    <source>
        <dbReference type="PIRSR" id="PIRSR001174-2"/>
    </source>
</evidence>
<accession>A0A4Q2UAV3</accession>
<dbReference type="InterPro" id="IPR003111">
    <property type="entry name" value="Lon_prtase_N"/>
</dbReference>
<feature type="domain" description="Lon N-terminal" evidence="18">
    <location>
        <begin position="48"/>
        <end position="241"/>
    </location>
</feature>
<dbReference type="FunFam" id="3.40.50.300:FF:000021">
    <property type="entry name" value="Lon protease homolog"/>
    <property type="match status" value="1"/>
</dbReference>
<dbReference type="HAMAP" id="MF_01973">
    <property type="entry name" value="lon_bact"/>
    <property type="match status" value="1"/>
</dbReference>
<dbReference type="Pfam" id="PF05362">
    <property type="entry name" value="Lon_C"/>
    <property type="match status" value="1"/>
</dbReference>
<dbReference type="PROSITE" id="PS51787">
    <property type="entry name" value="LON_N"/>
    <property type="match status" value="1"/>
</dbReference>
<evidence type="ECO:0000256" key="6">
    <source>
        <dbReference type="ARBA" id="ARBA00022825"/>
    </source>
</evidence>
<dbReference type="InterPro" id="IPR008269">
    <property type="entry name" value="Lon_proteolytic"/>
</dbReference>
<dbReference type="Gene3D" id="1.20.58.1480">
    <property type="match status" value="1"/>
</dbReference>
<feature type="active site" evidence="10 12">
    <location>
        <position position="760"/>
    </location>
</feature>
<dbReference type="SUPFAM" id="SSF88697">
    <property type="entry name" value="PUA domain-like"/>
    <property type="match status" value="1"/>
</dbReference>
<evidence type="ECO:0000256" key="8">
    <source>
        <dbReference type="ARBA" id="ARBA00023016"/>
    </source>
</evidence>
<dbReference type="Gene3D" id="2.30.130.40">
    <property type="entry name" value="LON domain-like"/>
    <property type="match status" value="1"/>
</dbReference>
<keyword evidence="4 10" id="KW-0547">Nucleotide-binding</keyword>
<dbReference type="InterPro" id="IPR027065">
    <property type="entry name" value="Lon_Prtase"/>
</dbReference>
<dbReference type="GO" id="GO:0016887">
    <property type="term" value="F:ATP hydrolysis activity"/>
    <property type="evidence" value="ECO:0007669"/>
    <property type="project" value="UniProtKB-UniRule"/>
</dbReference>
<comment type="catalytic activity">
    <reaction evidence="9 10 11 14">
        <text>Hydrolysis of proteins in presence of ATP.</text>
        <dbReference type="EC" id="3.4.21.53"/>
    </reaction>
</comment>
<name>A0A4Q2UAV3_9HYPH</name>
<dbReference type="EC" id="3.4.21.53" evidence="10 11"/>
<dbReference type="InterPro" id="IPR014721">
    <property type="entry name" value="Ribsml_uS5_D2-typ_fold_subgr"/>
</dbReference>
<dbReference type="InterPro" id="IPR020568">
    <property type="entry name" value="Ribosomal_Su5_D2-typ_SF"/>
</dbReference>
<evidence type="ECO:0000256" key="2">
    <source>
        <dbReference type="ARBA" id="ARBA00022490"/>
    </source>
</evidence>
<feature type="active site" evidence="10 12">
    <location>
        <position position="717"/>
    </location>
</feature>
<comment type="function">
    <text evidence="10">ATP-dependent serine protease that mediates the selective degradation of mutant and abnormal proteins as well as certain short-lived regulatory proteins. Required for cellular homeostasis and for survival from DNA damage and developmental changes induced by stress. Degrades polypeptides processively to yield small peptide fragments that are 5 to 10 amino acids long. Binds to DNA in a double-stranded, site-specific manner.</text>
</comment>
<evidence type="ECO:0000256" key="14">
    <source>
        <dbReference type="PROSITE-ProRule" id="PRU01122"/>
    </source>
</evidence>
<comment type="subunit">
    <text evidence="10 11">Homohexamer. Organized in a ring with a central cavity.</text>
</comment>
<dbReference type="Gene3D" id="3.30.230.10">
    <property type="match status" value="1"/>
</dbReference>
<dbReference type="PROSITE" id="PS51786">
    <property type="entry name" value="LON_PROTEOLYTIC"/>
    <property type="match status" value="1"/>
</dbReference>
<dbReference type="Pfam" id="PF02190">
    <property type="entry name" value="LON_substr_bdg"/>
    <property type="match status" value="1"/>
</dbReference>
<sequence length="821" mass="87507">MNDIDPPVATPGEASADARQPAVFEVSAPAGAPDEGGRPAAAPDADTLIILPVRDTVLFPGTVFPIALGRSASIAAAQQAVREERQIGVLMQRDSTKAEPSAGDFHSFGTVANVLRYISTPDGQHHVVVQGESRFQVEEFLHEQPFFRARVRLVVEPEQRSPDIEARFANLRRMALEALQLLPQAPSDLVGAVQTASSPSQLTDLVAAYLDFPAEQKQELIETIDPVARIDKVVALLAHRLEVLRLTAEIGRQTKATFDERQKEAVLREQMAAIQRQLGEGDAGRAQEVTDLSAAIDKAGMPPDAEAAARKELRRYERSSDASPESGMIRNHLDWMVELPWALPDEAPIDIAQARRVLDADHFGLGKIKDRIVEYLAVRKLAPNGKAPILCFAGPPGVGKTSLGQSIARAMGRPFVRVSLGGVHDEAEIRGHRSTYIGALPGTIVQGLRKAGARDCVMMLDEIDKMGRGMGGDPSAAMLEVLDPEQNATFRDNYIGTPFDLSRVVFIATANMLDSIPGPLRDRMEIITLAGYTRAEKLEIAKRYLVRRQTEANGLKPGQVDLGDDALGAIIGGYTRESGVRNLEREVGAVMRHAAVKIASGEAESVVVTPDDLPAILGATRFESEAGMRAGLAGVATGLAWTPVGGEILFIEAARSAGRGGLLLTGQLGDVMKESAQIALSLVKGRALSLGIDPKALDGADIHIHVPAGATPKDGPSAGVAMTMALVSLLGGRPVRPDTAMTGEVSLRGLVMPVGGIKEKVLAAAAAGITRVMLPARNRRDYDDIPEDVRDALEFVWLERVEDAVAAGLEPAPAVEAAPGS</sequence>
<dbReference type="InterPro" id="IPR003959">
    <property type="entry name" value="ATPase_AAA_core"/>
</dbReference>